<dbReference type="AlphaFoldDB" id="A0A844KI78"/>
<accession>A0A844KI78</accession>
<keyword evidence="3" id="KW-1185">Reference proteome</keyword>
<dbReference type="RefSeq" id="WP_155204858.1">
    <property type="nucleotide sequence ID" value="NZ_JADPLP010000017.1"/>
</dbReference>
<dbReference type="EMBL" id="WNAF01000009">
    <property type="protein sequence ID" value="MTR77520.1"/>
    <property type="molecule type" value="Genomic_DNA"/>
</dbReference>
<dbReference type="Pfam" id="PF17761">
    <property type="entry name" value="DUF1016_N"/>
    <property type="match status" value="1"/>
</dbReference>
<evidence type="ECO:0000313" key="3">
    <source>
        <dbReference type="Proteomes" id="UP000448177"/>
    </source>
</evidence>
<name>A0A844KI78_9FIRM</name>
<dbReference type="InterPro" id="IPR053148">
    <property type="entry name" value="PD-DEXK-like_domain"/>
</dbReference>
<feature type="domain" description="YhcG N-terminal" evidence="1">
    <location>
        <begin position="17"/>
        <end position="152"/>
    </location>
</feature>
<dbReference type="Proteomes" id="UP000448177">
    <property type="component" value="Unassembled WGS sequence"/>
</dbReference>
<evidence type="ECO:0000259" key="1">
    <source>
        <dbReference type="Pfam" id="PF17761"/>
    </source>
</evidence>
<evidence type="ECO:0000313" key="2">
    <source>
        <dbReference type="EMBL" id="MTR77520.1"/>
    </source>
</evidence>
<organism evidence="2 3">
    <name type="scientific">Mediterraneibacter faecis</name>
    <dbReference type="NCBI Taxonomy" id="592978"/>
    <lineage>
        <taxon>Bacteria</taxon>
        <taxon>Bacillati</taxon>
        <taxon>Bacillota</taxon>
        <taxon>Clostridia</taxon>
        <taxon>Lachnospirales</taxon>
        <taxon>Lachnospiraceae</taxon>
        <taxon>Mediterraneibacter</taxon>
    </lineage>
</organism>
<reference evidence="2 3" key="1">
    <citation type="journal article" date="2019" name="Nat. Med.">
        <title>A library of human gut bacterial isolates paired with longitudinal multiomics data enables mechanistic microbiome research.</title>
        <authorList>
            <person name="Poyet M."/>
            <person name="Groussin M."/>
            <person name="Gibbons S.M."/>
            <person name="Avila-Pacheco J."/>
            <person name="Jiang X."/>
            <person name="Kearney S.M."/>
            <person name="Perrotta A.R."/>
            <person name="Berdy B."/>
            <person name="Zhao S."/>
            <person name="Lieberman T.D."/>
            <person name="Swanson P.K."/>
            <person name="Smith M."/>
            <person name="Roesemann S."/>
            <person name="Alexander J.E."/>
            <person name="Rich S.A."/>
            <person name="Livny J."/>
            <person name="Vlamakis H."/>
            <person name="Clish C."/>
            <person name="Bullock K."/>
            <person name="Deik A."/>
            <person name="Scott J."/>
            <person name="Pierce K.A."/>
            <person name="Xavier R.J."/>
            <person name="Alm E.J."/>
        </authorList>
    </citation>
    <scope>NUCLEOTIDE SEQUENCE [LARGE SCALE GENOMIC DNA]</scope>
    <source>
        <strain evidence="2 3">BIOML-A1</strain>
    </source>
</reference>
<dbReference type="PANTHER" id="PTHR30547">
    <property type="entry name" value="UNCHARACTERIZED PROTEIN YHCG-RELATED"/>
    <property type="match status" value="1"/>
</dbReference>
<proteinExistence type="predicted"/>
<sequence>MDNFVKTDDILKDMCGIIESSQKAAYRAVNTTLIQRNWLLGYRIASEELQGEDRAKYGAEIIKKLAKELSVEYGRGYTKSNLYSFYSFHKTYPEIFQTSSGKSVGLLSWSHYAALLQVKDEKARDWYEKEVVEQTWSVRTLQRNISSQYYYRMLKTQKKELVESEMKNLTAALYNTPVMMQGYYHAEVNHTMPEYAELEQCRNELGFSCNSYQI</sequence>
<gene>
    <name evidence="2" type="ORF">GMD21_12720</name>
</gene>
<dbReference type="InterPro" id="IPR041527">
    <property type="entry name" value="YhcG_N"/>
</dbReference>
<comment type="caution">
    <text evidence="2">The sequence shown here is derived from an EMBL/GenBank/DDBJ whole genome shotgun (WGS) entry which is preliminary data.</text>
</comment>
<protein>
    <submittedName>
        <fullName evidence="2">DUF1016 family protein</fullName>
    </submittedName>
</protein>
<dbReference type="PANTHER" id="PTHR30547:SF5">
    <property type="entry name" value="NUCLEASE YHCG-RELATED"/>
    <property type="match status" value="1"/>
</dbReference>